<proteinExistence type="predicted"/>
<dbReference type="Gene3D" id="3.40.50.620">
    <property type="entry name" value="HUPs"/>
    <property type="match status" value="1"/>
</dbReference>
<name>A0A3N2Q0Z0_SODAK</name>
<dbReference type="InterPro" id="IPR004821">
    <property type="entry name" value="Cyt_trans-like"/>
</dbReference>
<organism evidence="2 3">
    <name type="scientific">Sodiomyces alkalinus (strain CBS 110278 / VKM F-3762 / F11)</name>
    <name type="common">Alkaliphilic filamentous fungus</name>
    <dbReference type="NCBI Taxonomy" id="1314773"/>
    <lineage>
        <taxon>Eukaryota</taxon>
        <taxon>Fungi</taxon>
        <taxon>Dikarya</taxon>
        <taxon>Ascomycota</taxon>
        <taxon>Pezizomycotina</taxon>
        <taxon>Sordariomycetes</taxon>
        <taxon>Hypocreomycetidae</taxon>
        <taxon>Glomerellales</taxon>
        <taxon>Plectosphaerellaceae</taxon>
        <taxon>Sodiomyces</taxon>
    </lineage>
</organism>
<dbReference type="RefSeq" id="XP_028468233.1">
    <property type="nucleotide sequence ID" value="XM_028615824.1"/>
</dbReference>
<protein>
    <recommendedName>
        <fullName evidence="1">Cytidyltransferase-like domain-containing protein</fullName>
    </recommendedName>
</protein>
<dbReference type="AlphaFoldDB" id="A0A3N2Q0Z0"/>
<dbReference type="GO" id="GO:0003824">
    <property type="term" value="F:catalytic activity"/>
    <property type="evidence" value="ECO:0007669"/>
    <property type="project" value="InterPro"/>
</dbReference>
<dbReference type="GeneID" id="39584301"/>
<dbReference type="OrthoDB" id="3558741at2759"/>
<feature type="domain" description="Cytidyltransferase-like" evidence="1">
    <location>
        <begin position="51"/>
        <end position="90"/>
    </location>
</feature>
<dbReference type="EMBL" id="ML119052">
    <property type="protein sequence ID" value="ROT40427.1"/>
    <property type="molecule type" value="Genomic_DNA"/>
</dbReference>
<evidence type="ECO:0000313" key="3">
    <source>
        <dbReference type="Proteomes" id="UP000272025"/>
    </source>
</evidence>
<gene>
    <name evidence="2" type="ORF">SODALDRAFT_96197</name>
</gene>
<evidence type="ECO:0000313" key="2">
    <source>
        <dbReference type="EMBL" id="ROT40427.1"/>
    </source>
</evidence>
<sequence>MARNPAFHRPLEIYFQRFYDPDQTSKSPIFKTGKRDALLLRRQFPNTILVMPGSYNPPHHGHLELLKHGLAQGGGDLNILAAIVIPTDDSRLSSKFAGRHRPLVLPKHLRAQLWREAEGLPPHVFVFEKPNSEWGVFREQVERATRADGFRVEFMALVGPDYVSLRGFHDPSKWGCRNTMVTDACRPVDFVAGGMYGTGSPMRLSACDEWRHVNFKPAVVQRLLRAKEQQHHASGNDLHVAGNIAGISIAKEFANLECL</sequence>
<keyword evidence="3" id="KW-1185">Reference proteome</keyword>
<dbReference type="Proteomes" id="UP000272025">
    <property type="component" value="Unassembled WGS sequence"/>
</dbReference>
<dbReference type="SUPFAM" id="SSF52374">
    <property type="entry name" value="Nucleotidylyl transferase"/>
    <property type="match status" value="1"/>
</dbReference>
<dbReference type="Pfam" id="PF01467">
    <property type="entry name" value="CTP_transf_like"/>
    <property type="match status" value="1"/>
</dbReference>
<evidence type="ECO:0000259" key="1">
    <source>
        <dbReference type="Pfam" id="PF01467"/>
    </source>
</evidence>
<reference evidence="2 3" key="1">
    <citation type="journal article" date="2018" name="Mol. Ecol.">
        <title>The obligate alkalophilic soda-lake fungus Sodiomyces alkalinus has shifted to a protein diet.</title>
        <authorList>
            <person name="Grum-Grzhimaylo A.A."/>
            <person name="Falkoski D.L."/>
            <person name="van den Heuvel J."/>
            <person name="Valero-Jimenez C.A."/>
            <person name="Min B."/>
            <person name="Choi I.G."/>
            <person name="Lipzen A."/>
            <person name="Daum C.G."/>
            <person name="Aanen D.K."/>
            <person name="Tsang A."/>
            <person name="Henrissat B."/>
            <person name="Bilanenko E.N."/>
            <person name="de Vries R.P."/>
            <person name="van Kan J.A.L."/>
            <person name="Grigoriev I.V."/>
            <person name="Debets A.J.M."/>
        </authorList>
    </citation>
    <scope>NUCLEOTIDE SEQUENCE [LARGE SCALE GENOMIC DNA]</scope>
    <source>
        <strain evidence="2 3">F11</strain>
    </source>
</reference>
<dbReference type="InterPro" id="IPR014729">
    <property type="entry name" value="Rossmann-like_a/b/a_fold"/>
</dbReference>
<dbReference type="STRING" id="1314773.A0A3N2Q0Z0"/>
<accession>A0A3N2Q0Z0</accession>